<dbReference type="AlphaFoldDB" id="A0A9D4I8U1"/>
<gene>
    <name evidence="1" type="ORF">DPMN_185558</name>
</gene>
<reference evidence="1" key="1">
    <citation type="journal article" date="2019" name="bioRxiv">
        <title>The Genome of the Zebra Mussel, Dreissena polymorpha: A Resource for Invasive Species Research.</title>
        <authorList>
            <person name="McCartney M.A."/>
            <person name="Auch B."/>
            <person name="Kono T."/>
            <person name="Mallez S."/>
            <person name="Zhang Y."/>
            <person name="Obille A."/>
            <person name="Becker A."/>
            <person name="Abrahante J.E."/>
            <person name="Garbe J."/>
            <person name="Badalamenti J.P."/>
            <person name="Herman A."/>
            <person name="Mangelson H."/>
            <person name="Liachko I."/>
            <person name="Sullivan S."/>
            <person name="Sone E.D."/>
            <person name="Koren S."/>
            <person name="Silverstein K.A.T."/>
            <person name="Beckman K.B."/>
            <person name="Gohl D.M."/>
        </authorList>
    </citation>
    <scope>NUCLEOTIDE SEQUENCE</scope>
    <source>
        <strain evidence="1">Duluth1</strain>
        <tissue evidence="1">Whole animal</tissue>
    </source>
</reference>
<evidence type="ECO:0000313" key="2">
    <source>
        <dbReference type="Proteomes" id="UP000828390"/>
    </source>
</evidence>
<comment type="caution">
    <text evidence="1">The sequence shown here is derived from an EMBL/GenBank/DDBJ whole genome shotgun (WGS) entry which is preliminary data.</text>
</comment>
<keyword evidence="2" id="KW-1185">Reference proteome</keyword>
<dbReference type="Proteomes" id="UP000828390">
    <property type="component" value="Unassembled WGS sequence"/>
</dbReference>
<proteinExistence type="predicted"/>
<protein>
    <submittedName>
        <fullName evidence="1">Uncharacterized protein</fullName>
    </submittedName>
</protein>
<sequence>MVCIPVYGPSARKITHHKTGRVRVKRAAALRNDSVPNRIKRLDDKTDDHNGMFSYYNTNKCYTSCTHSGKLKAIEENI</sequence>
<name>A0A9D4I8U1_DREPO</name>
<dbReference type="EMBL" id="JAIWYP010000010">
    <property type="protein sequence ID" value="KAH3751017.1"/>
    <property type="molecule type" value="Genomic_DNA"/>
</dbReference>
<accession>A0A9D4I8U1</accession>
<evidence type="ECO:0000313" key="1">
    <source>
        <dbReference type="EMBL" id="KAH3751017.1"/>
    </source>
</evidence>
<reference evidence="1" key="2">
    <citation type="submission" date="2020-11" db="EMBL/GenBank/DDBJ databases">
        <authorList>
            <person name="McCartney M.A."/>
            <person name="Auch B."/>
            <person name="Kono T."/>
            <person name="Mallez S."/>
            <person name="Becker A."/>
            <person name="Gohl D.M."/>
            <person name="Silverstein K.A.T."/>
            <person name="Koren S."/>
            <person name="Bechman K.B."/>
            <person name="Herman A."/>
            <person name="Abrahante J.E."/>
            <person name="Garbe J."/>
        </authorList>
    </citation>
    <scope>NUCLEOTIDE SEQUENCE</scope>
    <source>
        <strain evidence="1">Duluth1</strain>
        <tissue evidence="1">Whole animal</tissue>
    </source>
</reference>
<organism evidence="1 2">
    <name type="scientific">Dreissena polymorpha</name>
    <name type="common">Zebra mussel</name>
    <name type="synonym">Mytilus polymorpha</name>
    <dbReference type="NCBI Taxonomy" id="45954"/>
    <lineage>
        <taxon>Eukaryota</taxon>
        <taxon>Metazoa</taxon>
        <taxon>Spiralia</taxon>
        <taxon>Lophotrochozoa</taxon>
        <taxon>Mollusca</taxon>
        <taxon>Bivalvia</taxon>
        <taxon>Autobranchia</taxon>
        <taxon>Heteroconchia</taxon>
        <taxon>Euheterodonta</taxon>
        <taxon>Imparidentia</taxon>
        <taxon>Neoheterodontei</taxon>
        <taxon>Myida</taxon>
        <taxon>Dreissenoidea</taxon>
        <taxon>Dreissenidae</taxon>
        <taxon>Dreissena</taxon>
    </lineage>
</organism>